<dbReference type="PANTHER" id="PTHR48073">
    <property type="entry name" value="O-SUCCINYLBENZOATE SYNTHASE-RELATED"/>
    <property type="match status" value="1"/>
</dbReference>
<dbReference type="Gene3D" id="3.20.20.120">
    <property type="entry name" value="Enolase-like C-terminal domain"/>
    <property type="match status" value="1"/>
</dbReference>
<gene>
    <name evidence="3" type="ORF">ODE01S_14930</name>
</gene>
<name>A0A511RK86_9DEIN</name>
<dbReference type="OrthoDB" id="9802699at2"/>
<dbReference type="GO" id="GO:0046872">
    <property type="term" value="F:metal ion binding"/>
    <property type="evidence" value="ECO:0007669"/>
    <property type="project" value="UniProtKB-KW"/>
</dbReference>
<dbReference type="GO" id="GO:0016853">
    <property type="term" value="F:isomerase activity"/>
    <property type="evidence" value="ECO:0007669"/>
    <property type="project" value="UniProtKB-KW"/>
</dbReference>
<dbReference type="InterPro" id="IPR029065">
    <property type="entry name" value="Enolase_C-like"/>
</dbReference>
<comment type="caution">
    <text evidence="3">The sequence shown here is derived from an EMBL/GenBank/DDBJ whole genome shotgun (WGS) entry which is preliminary data.</text>
</comment>
<evidence type="ECO:0000313" key="4">
    <source>
        <dbReference type="Proteomes" id="UP000321827"/>
    </source>
</evidence>
<dbReference type="InterPro" id="IPR013342">
    <property type="entry name" value="Mandelate_racemase_C"/>
</dbReference>
<dbReference type="InterPro" id="IPR036849">
    <property type="entry name" value="Enolase-like_C_sf"/>
</dbReference>
<evidence type="ECO:0000313" key="3">
    <source>
        <dbReference type="EMBL" id="GEM90059.1"/>
    </source>
</evidence>
<dbReference type="SUPFAM" id="SSF51604">
    <property type="entry name" value="Enolase C-terminal domain-like"/>
    <property type="match status" value="1"/>
</dbReference>
<dbReference type="Proteomes" id="UP000321827">
    <property type="component" value="Unassembled WGS sequence"/>
</dbReference>
<reference evidence="3 4" key="1">
    <citation type="submission" date="2019-07" db="EMBL/GenBank/DDBJ databases">
        <title>Whole genome shotgun sequence of Oceanithermus desulfurans NBRC 100063.</title>
        <authorList>
            <person name="Hosoyama A."/>
            <person name="Uohara A."/>
            <person name="Ohji S."/>
            <person name="Ichikawa N."/>
        </authorList>
    </citation>
    <scope>NUCLEOTIDE SEQUENCE [LARGE SCALE GENOMIC DNA]</scope>
    <source>
        <strain evidence="3 4">NBRC 100063</strain>
    </source>
</reference>
<feature type="domain" description="Mandelate racemase/muconate lactonizing enzyme C-terminal" evidence="2">
    <location>
        <begin position="140"/>
        <end position="235"/>
    </location>
</feature>
<sequence length="356" mass="38966">MRLRELRLRPFRIPLAAELRWGAGKRMDALEHALVEVVLEDGSTGRGEVAVRPTIYGETLGSVRAALDWLEPALRKADLSDHAGVLRLLGRLPCNLAAKAGLEMAIWEARAAALGQDPLDLLPAGRKRVRVSFIVGQGDVEATLASARFAYARGVRVFKLKTDGEREPDEARIRALVEAFPGAEVYVDANETLEPETAAEVLERWRALGVTMVEEPLPTERLRARAALRKRAVLPLIADDSAFTPRDLERELERDTFDVLNVKPARSGFVPSLAMLDRARTSGKEAMIGSQAMSSFGAARAAALAFHPAATRPSELAFHLLAAGGFAPFPKVREGWIERGELEFGFSEAAFARWAL</sequence>
<protein>
    <submittedName>
        <fullName evidence="3">Chloromuconate cycloisomerase</fullName>
    </submittedName>
</protein>
<evidence type="ECO:0000256" key="1">
    <source>
        <dbReference type="ARBA" id="ARBA00022723"/>
    </source>
</evidence>
<dbReference type="SFLD" id="SFLDG00180">
    <property type="entry name" value="muconate_cycloisomerase"/>
    <property type="match status" value="1"/>
</dbReference>
<dbReference type="EMBL" id="BJXN01000009">
    <property type="protein sequence ID" value="GEM90059.1"/>
    <property type="molecule type" value="Genomic_DNA"/>
</dbReference>
<dbReference type="SUPFAM" id="SSF54826">
    <property type="entry name" value="Enolase N-terminal domain-like"/>
    <property type="match status" value="1"/>
</dbReference>
<organism evidence="3 4">
    <name type="scientific">Oceanithermus desulfurans NBRC 100063</name>
    <dbReference type="NCBI Taxonomy" id="1227550"/>
    <lineage>
        <taxon>Bacteria</taxon>
        <taxon>Thermotogati</taxon>
        <taxon>Deinococcota</taxon>
        <taxon>Deinococci</taxon>
        <taxon>Thermales</taxon>
        <taxon>Thermaceae</taxon>
        <taxon>Oceanithermus</taxon>
    </lineage>
</organism>
<dbReference type="InterPro" id="IPR029017">
    <property type="entry name" value="Enolase-like_N"/>
</dbReference>
<dbReference type="RefSeq" id="WP_147147467.1">
    <property type="nucleotide sequence ID" value="NZ_BJXN01000009.1"/>
</dbReference>
<dbReference type="Pfam" id="PF13378">
    <property type="entry name" value="MR_MLE_C"/>
    <property type="match status" value="1"/>
</dbReference>
<dbReference type="SMART" id="SM00922">
    <property type="entry name" value="MR_MLE"/>
    <property type="match status" value="1"/>
</dbReference>
<keyword evidence="3" id="KW-0413">Isomerase</keyword>
<dbReference type="AlphaFoldDB" id="A0A511RK86"/>
<dbReference type="SFLD" id="SFLDS00001">
    <property type="entry name" value="Enolase"/>
    <property type="match status" value="1"/>
</dbReference>
<evidence type="ECO:0000259" key="2">
    <source>
        <dbReference type="SMART" id="SM00922"/>
    </source>
</evidence>
<dbReference type="Gene3D" id="3.30.390.10">
    <property type="entry name" value="Enolase-like, N-terminal domain"/>
    <property type="match status" value="1"/>
</dbReference>
<accession>A0A511RK86</accession>
<dbReference type="PANTHER" id="PTHR48073:SF2">
    <property type="entry name" value="O-SUCCINYLBENZOATE SYNTHASE"/>
    <property type="match status" value="1"/>
</dbReference>
<proteinExistence type="predicted"/>
<keyword evidence="1" id="KW-0479">Metal-binding</keyword>